<dbReference type="SUPFAM" id="SSF55052">
    <property type="entry name" value="CheY-binding domain of CheA"/>
    <property type="match status" value="1"/>
</dbReference>
<evidence type="ECO:0000259" key="15">
    <source>
        <dbReference type="PROSITE" id="PS50109"/>
    </source>
</evidence>
<dbReference type="Gene3D" id="3.30.565.10">
    <property type="entry name" value="Histidine kinase-like ATPase, C-terminal domain"/>
    <property type="match status" value="1"/>
</dbReference>
<keyword evidence="8 18" id="KW-0808">Transferase</keyword>
<feature type="domain" description="HPt" evidence="17">
    <location>
        <begin position="5"/>
        <end position="112"/>
    </location>
</feature>
<dbReference type="Gene3D" id="1.10.287.560">
    <property type="entry name" value="Histidine kinase CheA-like, homodimeric domain"/>
    <property type="match status" value="1"/>
</dbReference>
<dbReference type="InterPro" id="IPR037006">
    <property type="entry name" value="CheA-like_homodim_sf"/>
</dbReference>
<keyword evidence="10" id="KW-0418">Kinase</keyword>
<proteinExistence type="predicted"/>
<dbReference type="InterPro" id="IPR036061">
    <property type="entry name" value="CheW-like_dom_sf"/>
</dbReference>
<gene>
    <name evidence="18" type="primary">cheA</name>
    <name evidence="18" type="ORF">CLCY_1c02380</name>
</gene>
<dbReference type="PRINTS" id="PR00344">
    <property type="entry name" value="BCTRLSENSOR"/>
</dbReference>
<organism evidence="18 19">
    <name type="scientific">Clostridium cylindrosporum DSM 605</name>
    <dbReference type="NCBI Taxonomy" id="1121307"/>
    <lineage>
        <taxon>Bacteria</taxon>
        <taxon>Bacillati</taxon>
        <taxon>Bacillota</taxon>
        <taxon>Clostridia</taxon>
        <taxon>Eubacteriales</taxon>
        <taxon>Clostridiaceae</taxon>
        <taxon>Clostridium</taxon>
    </lineage>
</organism>
<dbReference type="InterPro" id="IPR036641">
    <property type="entry name" value="HPT_dom_sf"/>
</dbReference>
<keyword evidence="11" id="KW-0067">ATP-binding</keyword>
<dbReference type="EC" id="2.7.13.3" evidence="3"/>
<dbReference type="InterPro" id="IPR004105">
    <property type="entry name" value="CheA-like_dim"/>
</dbReference>
<dbReference type="Pfam" id="PF01627">
    <property type="entry name" value="Hpt"/>
    <property type="match status" value="1"/>
</dbReference>
<feature type="domain" description="Histidine kinase" evidence="15">
    <location>
        <begin position="309"/>
        <end position="513"/>
    </location>
</feature>
<keyword evidence="7 14" id="KW-0597">Phosphoprotein</keyword>
<dbReference type="GO" id="GO:0005524">
    <property type="term" value="F:ATP binding"/>
    <property type="evidence" value="ECO:0007669"/>
    <property type="project" value="UniProtKB-KW"/>
</dbReference>
<evidence type="ECO:0000256" key="3">
    <source>
        <dbReference type="ARBA" id="ARBA00012438"/>
    </source>
</evidence>
<evidence type="ECO:0000259" key="16">
    <source>
        <dbReference type="PROSITE" id="PS50851"/>
    </source>
</evidence>
<dbReference type="SUPFAM" id="SSF47384">
    <property type="entry name" value="Homodimeric domain of signal transducing histidine kinase"/>
    <property type="match status" value="1"/>
</dbReference>
<dbReference type="Gene3D" id="2.30.30.40">
    <property type="entry name" value="SH3 Domains"/>
    <property type="match status" value="1"/>
</dbReference>
<evidence type="ECO:0000256" key="8">
    <source>
        <dbReference type="ARBA" id="ARBA00022679"/>
    </source>
</evidence>
<evidence type="ECO:0000313" key="19">
    <source>
        <dbReference type="Proteomes" id="UP000036756"/>
    </source>
</evidence>
<keyword evidence="6" id="KW-0145">Chemotaxis</keyword>
<dbReference type="Pfam" id="PF01584">
    <property type="entry name" value="CheW"/>
    <property type="match status" value="1"/>
</dbReference>
<dbReference type="STRING" id="1121307.CLCY_1c02380"/>
<dbReference type="PROSITE" id="PS50851">
    <property type="entry name" value="CHEW"/>
    <property type="match status" value="1"/>
</dbReference>
<evidence type="ECO:0000256" key="9">
    <source>
        <dbReference type="ARBA" id="ARBA00022741"/>
    </source>
</evidence>
<evidence type="ECO:0000256" key="10">
    <source>
        <dbReference type="ARBA" id="ARBA00022777"/>
    </source>
</evidence>
<protein>
    <recommendedName>
        <fullName evidence="4">Chemotaxis protein CheA</fullName>
        <ecNumber evidence="3">2.7.13.3</ecNumber>
    </recommendedName>
</protein>
<dbReference type="SMART" id="SM01231">
    <property type="entry name" value="H-kinase_dim"/>
    <property type="match status" value="1"/>
</dbReference>
<dbReference type="OrthoDB" id="9803176at2"/>
<dbReference type="Pfam" id="PF02518">
    <property type="entry name" value="HATPase_c"/>
    <property type="match status" value="1"/>
</dbReference>
<keyword evidence="9" id="KW-0547">Nucleotide-binding</keyword>
<dbReference type="SMART" id="SM00387">
    <property type="entry name" value="HATPase_c"/>
    <property type="match status" value="1"/>
</dbReference>
<evidence type="ECO:0000256" key="1">
    <source>
        <dbReference type="ARBA" id="ARBA00000085"/>
    </source>
</evidence>
<dbReference type="Pfam" id="PF02895">
    <property type="entry name" value="H-kinase_dim"/>
    <property type="match status" value="1"/>
</dbReference>
<dbReference type="PATRIC" id="fig|1121307.3.peg.601"/>
<dbReference type="InterPro" id="IPR036890">
    <property type="entry name" value="HATPase_C_sf"/>
</dbReference>
<dbReference type="GO" id="GO:0006935">
    <property type="term" value="P:chemotaxis"/>
    <property type="evidence" value="ECO:0007669"/>
    <property type="project" value="UniProtKB-KW"/>
</dbReference>
<evidence type="ECO:0000256" key="12">
    <source>
        <dbReference type="ARBA" id="ARBA00023012"/>
    </source>
</evidence>
<dbReference type="PANTHER" id="PTHR43395:SF10">
    <property type="entry name" value="CHEMOTAXIS PROTEIN CHEA"/>
    <property type="match status" value="1"/>
</dbReference>
<evidence type="ECO:0000313" key="18">
    <source>
        <dbReference type="EMBL" id="KMT21004.1"/>
    </source>
</evidence>
<dbReference type="SUPFAM" id="SSF55874">
    <property type="entry name" value="ATPase domain of HSP90 chaperone/DNA topoisomerase II/histidine kinase"/>
    <property type="match status" value="1"/>
</dbReference>
<comment type="catalytic activity">
    <reaction evidence="1">
        <text>ATP + protein L-histidine = ADP + protein N-phospho-L-histidine.</text>
        <dbReference type="EC" id="2.7.13.3"/>
    </reaction>
</comment>
<dbReference type="PROSITE" id="PS50894">
    <property type="entry name" value="HPT"/>
    <property type="match status" value="1"/>
</dbReference>
<comment type="function">
    <text evidence="13">Involved in the transmission of sensory signals from the chemoreceptors to the flagellar motors. CheA is autophosphorylated; it can transfer its phosphate group to either CheB or CheY.</text>
</comment>
<dbReference type="PANTHER" id="PTHR43395">
    <property type="entry name" value="SENSOR HISTIDINE KINASE CHEA"/>
    <property type="match status" value="1"/>
</dbReference>
<keyword evidence="5" id="KW-0963">Cytoplasm</keyword>
<dbReference type="CDD" id="cd00088">
    <property type="entry name" value="HPT"/>
    <property type="match status" value="1"/>
</dbReference>
<feature type="modified residue" description="Phosphohistidine" evidence="14">
    <location>
        <position position="53"/>
    </location>
</feature>
<comment type="caution">
    <text evidence="18">The sequence shown here is derived from an EMBL/GenBank/DDBJ whole genome shotgun (WGS) entry which is preliminary data.</text>
</comment>
<dbReference type="InterPro" id="IPR005467">
    <property type="entry name" value="His_kinase_dom"/>
</dbReference>
<dbReference type="PROSITE" id="PS50109">
    <property type="entry name" value="HIS_KIN"/>
    <property type="match status" value="1"/>
</dbReference>
<dbReference type="InterPro" id="IPR003594">
    <property type="entry name" value="HATPase_dom"/>
</dbReference>
<dbReference type="GO" id="GO:0000155">
    <property type="term" value="F:phosphorelay sensor kinase activity"/>
    <property type="evidence" value="ECO:0007669"/>
    <property type="project" value="InterPro"/>
</dbReference>
<comment type="subcellular location">
    <subcellularLocation>
        <location evidence="2">Cytoplasm</location>
    </subcellularLocation>
</comment>
<evidence type="ECO:0000259" key="17">
    <source>
        <dbReference type="PROSITE" id="PS50894"/>
    </source>
</evidence>
<dbReference type="SMART" id="SM00073">
    <property type="entry name" value="HPT"/>
    <property type="match status" value="1"/>
</dbReference>
<accession>A0A0J8D9M2</accession>
<dbReference type="InterPro" id="IPR035891">
    <property type="entry name" value="CheY-binding_CheA"/>
</dbReference>
<dbReference type="Proteomes" id="UP000036756">
    <property type="component" value="Unassembled WGS sequence"/>
</dbReference>
<dbReference type="RefSeq" id="WP_048571398.1">
    <property type="nucleotide sequence ID" value="NZ_LFVU01000028.1"/>
</dbReference>
<evidence type="ECO:0000256" key="7">
    <source>
        <dbReference type="ARBA" id="ARBA00022553"/>
    </source>
</evidence>
<evidence type="ECO:0000256" key="13">
    <source>
        <dbReference type="ARBA" id="ARBA00035100"/>
    </source>
</evidence>
<dbReference type="InterPro" id="IPR002545">
    <property type="entry name" value="CheW-lke_dom"/>
</dbReference>
<evidence type="ECO:0000256" key="14">
    <source>
        <dbReference type="PROSITE-ProRule" id="PRU00110"/>
    </source>
</evidence>
<name>A0A0J8D9M2_CLOCY</name>
<keyword evidence="12" id="KW-0902">Two-component regulatory system</keyword>
<reference evidence="18 19" key="1">
    <citation type="submission" date="2015-06" db="EMBL/GenBank/DDBJ databases">
        <title>Draft genome sequence of the purine-degrading Clostridium cylindrosporum HC-1 (DSM 605).</title>
        <authorList>
            <person name="Poehlein A."/>
            <person name="Schiel-Bengelsdorf B."/>
            <person name="Bengelsdorf F."/>
            <person name="Daniel R."/>
            <person name="Duerre P."/>
        </authorList>
    </citation>
    <scope>NUCLEOTIDE SEQUENCE [LARGE SCALE GENOMIC DNA]</scope>
    <source>
        <strain evidence="18 19">DSM 605</strain>
    </source>
</reference>
<dbReference type="SUPFAM" id="SSF47226">
    <property type="entry name" value="Histidine-containing phosphotransfer domain, HPT domain"/>
    <property type="match status" value="1"/>
</dbReference>
<sequence>MSNEINEGRDSLLEIFIFETCQLVEQLENLFVSVEDNNELSTEDINETFRIMHTIKGSSAMMGLNNISKLANKVEDIFYFIRENKSIKVNYSNIYDTLIKSVDFIKGEMDKIQAGENTDGDENDLVKELEKCLESIKKGESSTESIEIKDEKMYMVKVFFEEDCHMENMRAFNLLKKLEEVSRIISYKPSDITENNESSEVIIKNGFQVYFDTLLKSEEIGKLVEEVLFVKSYEIKEEKDMLDNSKSKGTSKKENITIKPNQKNSLVTVSVSKLDKLMDFVGEIVIAESMVIKNPELKNLQLDGFFKAARQLSKLTNELQDIVMSIRMIPVASIFQKMHRIVKDMCKKLNKDVELIIIGEDTEVDKNIIDNLSDPLMHLIRNAMDHGIETVDVREAKGKPPKGKLVLEAKNTGGDVIITISDDGKGLNKDIILEKAISKGLIKKIDEKLSDKEIFQLIFMPGLSTKEKVTEYSGRGVGLDVVKKNIGQVGGSISLDSMLGKGTTLTIRIPLTLAIVGGMQVKVGKGIYTIPTTSVRESFRVEAKDIILDGQGNEMLMLRGNCYPVIRLHQHFNEVTKIQDLCDGIVVMVESDDRVVCLFADRLIGEQQVVVKALPPYLIEYDIRSSGVGGCTILGDGSISLIIDVMTLINKYLS</sequence>
<evidence type="ECO:0000256" key="2">
    <source>
        <dbReference type="ARBA" id="ARBA00004496"/>
    </source>
</evidence>
<dbReference type="InterPro" id="IPR004358">
    <property type="entry name" value="Sig_transdc_His_kin-like_C"/>
</dbReference>
<dbReference type="InterPro" id="IPR010808">
    <property type="entry name" value="CheA_P2-bd"/>
</dbReference>
<evidence type="ECO:0000256" key="5">
    <source>
        <dbReference type="ARBA" id="ARBA00022490"/>
    </source>
</evidence>
<dbReference type="InterPro" id="IPR036097">
    <property type="entry name" value="HisK_dim/P_sf"/>
</dbReference>
<dbReference type="Gene3D" id="1.20.120.160">
    <property type="entry name" value="HPT domain"/>
    <property type="match status" value="1"/>
</dbReference>
<dbReference type="EMBL" id="LFVU01000028">
    <property type="protein sequence ID" value="KMT21004.1"/>
    <property type="molecule type" value="Genomic_DNA"/>
</dbReference>
<dbReference type="Pfam" id="PF07194">
    <property type="entry name" value="P2"/>
    <property type="match status" value="1"/>
</dbReference>
<dbReference type="AlphaFoldDB" id="A0A0J8D9M2"/>
<evidence type="ECO:0000256" key="6">
    <source>
        <dbReference type="ARBA" id="ARBA00022500"/>
    </source>
</evidence>
<feature type="domain" description="CheW-like" evidence="16">
    <location>
        <begin position="515"/>
        <end position="654"/>
    </location>
</feature>
<dbReference type="InterPro" id="IPR008207">
    <property type="entry name" value="Sig_transdc_His_kin_Hpt_dom"/>
</dbReference>
<dbReference type="InterPro" id="IPR037052">
    <property type="entry name" value="CheA-like_P2_sf"/>
</dbReference>
<dbReference type="InterPro" id="IPR051315">
    <property type="entry name" value="Bact_Chemotaxis_CheA"/>
</dbReference>
<dbReference type="CDD" id="cd16916">
    <property type="entry name" value="HATPase_CheA-like"/>
    <property type="match status" value="1"/>
</dbReference>
<dbReference type="SUPFAM" id="SSF50341">
    <property type="entry name" value="CheW-like"/>
    <property type="match status" value="1"/>
</dbReference>
<dbReference type="FunFam" id="3.30.565.10:FF:000016">
    <property type="entry name" value="Chemotaxis protein CheA, putative"/>
    <property type="match status" value="1"/>
</dbReference>
<dbReference type="Gene3D" id="3.30.70.1110">
    <property type="entry name" value="Histidine kinase CheA-like, P2 response regulator-binding domain"/>
    <property type="match status" value="1"/>
</dbReference>
<dbReference type="SMART" id="SM00260">
    <property type="entry name" value="CheW"/>
    <property type="match status" value="1"/>
</dbReference>
<dbReference type="GO" id="GO:0005737">
    <property type="term" value="C:cytoplasm"/>
    <property type="evidence" value="ECO:0007669"/>
    <property type="project" value="UniProtKB-SubCell"/>
</dbReference>
<evidence type="ECO:0000256" key="4">
    <source>
        <dbReference type="ARBA" id="ARBA00021495"/>
    </source>
</evidence>
<evidence type="ECO:0000256" key="11">
    <source>
        <dbReference type="ARBA" id="ARBA00022840"/>
    </source>
</evidence>
<keyword evidence="19" id="KW-1185">Reference proteome</keyword>